<organism evidence="3 4">
    <name type="scientific">Achromobacter spanius</name>
    <dbReference type="NCBI Taxonomy" id="217203"/>
    <lineage>
        <taxon>Bacteria</taxon>
        <taxon>Pseudomonadati</taxon>
        <taxon>Pseudomonadota</taxon>
        <taxon>Betaproteobacteria</taxon>
        <taxon>Burkholderiales</taxon>
        <taxon>Alcaligenaceae</taxon>
        <taxon>Achromobacter</taxon>
    </lineage>
</organism>
<evidence type="ECO:0000259" key="2">
    <source>
        <dbReference type="Pfam" id="PF00884"/>
    </source>
</evidence>
<dbReference type="GO" id="GO:0004065">
    <property type="term" value="F:arylsulfatase activity"/>
    <property type="evidence" value="ECO:0007669"/>
    <property type="project" value="TreeGrafter"/>
</dbReference>
<evidence type="ECO:0000313" key="3">
    <source>
        <dbReference type="EMBL" id="MDH0737398.1"/>
    </source>
</evidence>
<dbReference type="SUPFAM" id="SSF53649">
    <property type="entry name" value="Alkaline phosphatase-like"/>
    <property type="match status" value="1"/>
</dbReference>
<dbReference type="AlphaFoldDB" id="A0AA42LQ14"/>
<dbReference type="Gene3D" id="3.40.720.10">
    <property type="entry name" value="Alkaline Phosphatase, subunit A"/>
    <property type="match status" value="1"/>
</dbReference>
<dbReference type="PANTHER" id="PTHR46615">
    <property type="entry name" value="ARYLSULFATASE K"/>
    <property type="match status" value="1"/>
</dbReference>
<dbReference type="InterPro" id="IPR051849">
    <property type="entry name" value="GAG-degrading_sulfatase"/>
</dbReference>
<dbReference type="RefSeq" id="WP_279995893.1">
    <property type="nucleotide sequence ID" value="NZ_JAOCDZ010000010.1"/>
</dbReference>
<dbReference type="CDD" id="cd16037">
    <property type="entry name" value="sulfatase_like"/>
    <property type="match status" value="1"/>
</dbReference>
<dbReference type="Pfam" id="PF00884">
    <property type="entry name" value="Sulfatase"/>
    <property type="match status" value="1"/>
</dbReference>
<dbReference type="EMBL" id="JAOCDZ010000010">
    <property type="protein sequence ID" value="MDH0737398.1"/>
    <property type="molecule type" value="Genomic_DNA"/>
</dbReference>
<dbReference type="InterPro" id="IPR000917">
    <property type="entry name" value="Sulfatase_N"/>
</dbReference>
<reference evidence="3" key="1">
    <citation type="submission" date="2022-09" db="EMBL/GenBank/DDBJ databases">
        <title>Intensive care unit water sources are persistently colonized with multi-drug resistant bacteria and are the site of extensive horizontal gene transfer of antibiotic resistance genes.</title>
        <authorList>
            <person name="Diorio-Toth L."/>
        </authorList>
    </citation>
    <scope>NUCLEOTIDE SEQUENCE</scope>
    <source>
        <strain evidence="3">GD03843</strain>
    </source>
</reference>
<evidence type="ECO:0000313" key="4">
    <source>
        <dbReference type="Proteomes" id="UP001161094"/>
    </source>
</evidence>
<name>A0AA42LQ14_9BURK</name>
<keyword evidence="3" id="KW-0378">Hydrolase</keyword>
<protein>
    <submittedName>
        <fullName evidence="3">Sulfatase-like hydrolase/transferase</fullName>
    </submittedName>
</protein>
<dbReference type="GO" id="GO:0015024">
    <property type="term" value="F:glucuronate-2-sulfatase activity"/>
    <property type="evidence" value="ECO:0007669"/>
    <property type="project" value="TreeGrafter"/>
</dbReference>
<dbReference type="PANTHER" id="PTHR46615:SF1">
    <property type="entry name" value="ARYLSULFATASE K"/>
    <property type="match status" value="1"/>
</dbReference>
<dbReference type="InterPro" id="IPR017850">
    <property type="entry name" value="Alkaline_phosphatase_core_sf"/>
</dbReference>
<comment type="caution">
    <text evidence="3">The sequence shown here is derived from an EMBL/GenBank/DDBJ whole genome shotgun (WGS) entry which is preliminary data.</text>
</comment>
<proteinExistence type="predicted"/>
<accession>A0AA42LQ14</accession>
<evidence type="ECO:0000256" key="1">
    <source>
        <dbReference type="SAM" id="MobiDB-lite"/>
    </source>
</evidence>
<feature type="domain" description="Sulfatase N-terminal" evidence="2">
    <location>
        <begin position="4"/>
        <end position="342"/>
    </location>
</feature>
<dbReference type="Proteomes" id="UP001161094">
    <property type="component" value="Unassembled WGS sequence"/>
</dbReference>
<sequence>MKGKNIVVIMSDEHNPAFMGCSGHPFIKTPNLDALAARGARFPNAYTPSPICVPARAAFATGHRVHQTRHWDNAMPYVGDPQGWGHVLQQQGINVESIGKLHYRNEEDPVGFDAEHIPMHVVGGHGMVWASIRDPYLPVEGRKRMLGDRIGMGESPYTSYDRSVTDRTLEWLRAAADRGEPFVLYVGLVAPHFPLIAPREFFDLYDARQIPDAKLHPKDGYERHPWVQAYAEFERSEDTFESEDERVNAFLAYYGLCSFLDSNVGRIVDALGALGLADSTHVVYTSDHGDNVGARGLWGKSTLYQESVGIPMILAGPDVSPSVCDTAVDLLDLYPTILQAVDVDPTPQMGTRPGQSLFDIARQPVDDDRAILSEYHAAGSNTAGFMLRKGPWKYHHYVRFQPELFNLESDPGELHDLAGEPAYAAVLAGMKAALYAICNPEEVDRQAKADQAALIERMGGPEAASTMGSSGATPAPKVEQAA</sequence>
<feature type="region of interest" description="Disordered" evidence="1">
    <location>
        <begin position="457"/>
        <end position="482"/>
    </location>
</feature>
<gene>
    <name evidence="3" type="ORF">N5D93_16415</name>
</gene>